<feature type="transmembrane region" description="Helical" evidence="1">
    <location>
        <begin position="39"/>
        <end position="58"/>
    </location>
</feature>
<dbReference type="STRING" id="118967.SAMN02745191_1441"/>
<proteinExistence type="predicted"/>
<dbReference type="Proteomes" id="UP000243297">
    <property type="component" value="Unassembled WGS sequence"/>
</dbReference>
<dbReference type="EMBL" id="FUWY01000003">
    <property type="protein sequence ID" value="SJZ71194.1"/>
    <property type="molecule type" value="Genomic_DNA"/>
</dbReference>
<evidence type="ECO:0000256" key="1">
    <source>
        <dbReference type="SAM" id="Phobius"/>
    </source>
</evidence>
<organism evidence="2 3">
    <name type="scientific">Anaerorhabdus furcosa</name>
    <dbReference type="NCBI Taxonomy" id="118967"/>
    <lineage>
        <taxon>Bacteria</taxon>
        <taxon>Bacillati</taxon>
        <taxon>Bacillota</taxon>
        <taxon>Erysipelotrichia</taxon>
        <taxon>Erysipelotrichales</taxon>
        <taxon>Erysipelotrichaceae</taxon>
        <taxon>Anaerorhabdus</taxon>
    </lineage>
</organism>
<dbReference type="RefSeq" id="WP_078711841.1">
    <property type="nucleotide sequence ID" value="NZ_FUWY01000003.1"/>
</dbReference>
<keyword evidence="1" id="KW-0812">Transmembrane</keyword>
<evidence type="ECO:0000313" key="3">
    <source>
        <dbReference type="Proteomes" id="UP000243297"/>
    </source>
</evidence>
<accession>A0A1T4MWG9</accession>
<feature type="transmembrane region" description="Helical" evidence="1">
    <location>
        <begin position="12"/>
        <end position="33"/>
    </location>
</feature>
<evidence type="ECO:0000313" key="2">
    <source>
        <dbReference type="EMBL" id="SJZ71194.1"/>
    </source>
</evidence>
<keyword evidence="1" id="KW-0472">Membrane</keyword>
<sequence length="191" mass="22093">METIKKIINKAMLNTYVFNLVLGFILVVITLFFVNQNDFAKILFGLSVAYFGLFLSLYSGKASILKKFYKSLETEDTKDYRIVENTIFLTDCLVSFSFNVPVKISYKDIILVRHDPNVFEKTRPGYQGNHKIFIKANGQEVLIPVKDESIAQKIMNFLETKNANIQFQHKTISFEETQLSDLDNYSVKTRF</sequence>
<name>A0A1T4MWG9_9FIRM</name>
<reference evidence="3" key="1">
    <citation type="submission" date="2017-02" db="EMBL/GenBank/DDBJ databases">
        <authorList>
            <person name="Varghese N."/>
            <person name="Submissions S."/>
        </authorList>
    </citation>
    <scope>NUCLEOTIDE SEQUENCE [LARGE SCALE GENOMIC DNA]</scope>
    <source>
        <strain evidence="3">ATCC 25662</strain>
    </source>
</reference>
<keyword evidence="3" id="KW-1185">Reference proteome</keyword>
<gene>
    <name evidence="2" type="ORF">SAMN02745191_1441</name>
</gene>
<protein>
    <submittedName>
        <fullName evidence="2">Uncharacterized protein</fullName>
    </submittedName>
</protein>
<dbReference type="AlphaFoldDB" id="A0A1T4MWG9"/>
<keyword evidence="1" id="KW-1133">Transmembrane helix</keyword>